<evidence type="ECO:0000256" key="2">
    <source>
        <dbReference type="ARBA" id="ARBA00007700"/>
    </source>
</evidence>
<protein>
    <recommendedName>
        <fullName evidence="3">Intraflagellar transport protein 46 homolog</fullName>
    </recommendedName>
</protein>
<feature type="compositionally biased region" description="Polar residues" evidence="8">
    <location>
        <begin position="313"/>
        <end position="331"/>
    </location>
</feature>
<name>F7BAW0_MACMU</name>
<evidence type="ECO:0000256" key="1">
    <source>
        <dbReference type="ARBA" id="ARBA00004120"/>
    </source>
</evidence>
<evidence type="ECO:0000256" key="4">
    <source>
        <dbReference type="ARBA" id="ARBA00022490"/>
    </source>
</evidence>
<keyword evidence="10" id="KW-1185">Reference proteome</keyword>
<keyword evidence="7" id="KW-0966">Cell projection</keyword>
<keyword evidence="5" id="KW-0969">Cilium</keyword>
<proteinExistence type="inferred from homology"/>
<evidence type="ECO:0000256" key="5">
    <source>
        <dbReference type="ARBA" id="ARBA00023069"/>
    </source>
</evidence>
<reference evidence="10" key="1">
    <citation type="journal article" date="2007" name="Science">
        <title>Evolutionary and biomedical insights from the rhesus macaque genome.</title>
        <authorList>
            <person name="Gibbs R.A."/>
            <person name="Rogers J."/>
            <person name="Katze M.G."/>
            <person name="Bumgarner R."/>
            <person name="Weinstock G.M."/>
            <person name="Mardis E.R."/>
            <person name="Remington K.A."/>
            <person name="Strausberg R.L."/>
            <person name="Venter J.C."/>
            <person name="Wilson R.K."/>
            <person name="Batzer M.A."/>
            <person name="Bustamante C.D."/>
            <person name="Eichler E.E."/>
            <person name="Hahn M.W."/>
            <person name="Hardison R.C."/>
            <person name="Makova K.D."/>
            <person name="Miller W."/>
            <person name="Milosavljevic A."/>
            <person name="Palermo R.E."/>
            <person name="Siepel A."/>
            <person name="Sikela J.M."/>
            <person name="Attaway T."/>
            <person name="Bell S."/>
            <person name="Bernard K.E."/>
            <person name="Buhay C.J."/>
            <person name="Chandrabose M.N."/>
            <person name="Dao M."/>
            <person name="Davis C."/>
            <person name="Delehaunty K.D."/>
            <person name="Ding Y."/>
            <person name="Dinh H.H."/>
            <person name="Dugan-Rocha S."/>
            <person name="Fulton L.A."/>
            <person name="Gabisi R.A."/>
            <person name="Garner T.T."/>
            <person name="Godfrey J."/>
            <person name="Hawes A.C."/>
            <person name="Hernandez J."/>
            <person name="Hines S."/>
            <person name="Holder M."/>
            <person name="Hume J."/>
            <person name="Jhangiani S.N."/>
            <person name="Joshi V."/>
            <person name="Khan Z.M."/>
            <person name="Kirkness E.F."/>
            <person name="Cree A."/>
            <person name="Fowler R.G."/>
            <person name="Lee S."/>
            <person name="Lewis L.R."/>
            <person name="Li Z."/>
            <person name="Liu Y.-S."/>
            <person name="Moore S.M."/>
            <person name="Muzny D."/>
            <person name="Nazareth L.V."/>
            <person name="Ngo D.N."/>
            <person name="Okwuonu G.O."/>
            <person name="Pai G."/>
            <person name="Parker D."/>
            <person name="Paul H.A."/>
            <person name="Pfannkoch C."/>
            <person name="Pohl C.S."/>
            <person name="Rogers Y.-H.C."/>
            <person name="Ruiz S.J."/>
            <person name="Sabo A."/>
            <person name="Santibanez J."/>
            <person name="Schneider B.W."/>
            <person name="Smith S.M."/>
            <person name="Sodergren E."/>
            <person name="Svatek A.F."/>
            <person name="Utterback T.R."/>
            <person name="Vattathil S."/>
            <person name="Warren W."/>
            <person name="White C.S."/>
            <person name="Chinwalla A.T."/>
            <person name="Feng Y."/>
            <person name="Halpern A.L."/>
            <person name="Hillier L.W."/>
            <person name="Huang X."/>
            <person name="Minx P."/>
            <person name="Nelson J.O."/>
            <person name="Pepin K.H."/>
            <person name="Qin X."/>
            <person name="Sutton G.G."/>
            <person name="Venter E."/>
            <person name="Walenz B.P."/>
            <person name="Wallis J.W."/>
            <person name="Worley K.C."/>
            <person name="Yang S.-P."/>
            <person name="Jones S.M."/>
            <person name="Marra M.A."/>
            <person name="Rocchi M."/>
            <person name="Schein J.E."/>
            <person name="Baertsch R."/>
            <person name="Clarke L."/>
            <person name="Csuros M."/>
            <person name="Glasscock J."/>
            <person name="Harris R.A."/>
            <person name="Havlak P."/>
            <person name="Jackson A.R."/>
            <person name="Jiang H."/>
            <person name="Liu Y."/>
            <person name="Messina D.N."/>
            <person name="Shen Y."/>
            <person name="Song H.X.-Z."/>
            <person name="Wylie T."/>
            <person name="Zhang L."/>
            <person name="Birney E."/>
            <person name="Han K."/>
            <person name="Konkel M.K."/>
            <person name="Lee J."/>
            <person name="Smit A.F.A."/>
            <person name="Ullmer B."/>
            <person name="Wang H."/>
            <person name="Xing J."/>
            <person name="Burhans R."/>
            <person name="Cheng Z."/>
            <person name="Karro J.E."/>
            <person name="Ma J."/>
            <person name="Raney B."/>
            <person name="She X."/>
            <person name="Cox M.J."/>
            <person name="Demuth J.P."/>
            <person name="Dumas L.J."/>
            <person name="Han S.-G."/>
            <person name="Hopkins J."/>
            <person name="Karimpour-Fard A."/>
            <person name="Kim Y.H."/>
            <person name="Pollack J.R."/>
            <person name="Vinar T."/>
            <person name="Addo-Quaye C."/>
            <person name="Degenhardt J."/>
            <person name="Denby A."/>
            <person name="Hubisz M.J."/>
            <person name="Indap A."/>
            <person name="Kosiol C."/>
            <person name="Lahn B.T."/>
            <person name="Lawson H.A."/>
            <person name="Marklein A."/>
            <person name="Nielsen R."/>
            <person name="Vallender E.J."/>
            <person name="Clark A.G."/>
            <person name="Ferguson B."/>
            <person name="Hernandez R.D."/>
            <person name="Hirani K."/>
            <person name="Kehrer-Sawatzki H."/>
            <person name="Kolb J."/>
            <person name="Patil S."/>
            <person name="Pu L.-L."/>
            <person name="Ren Y."/>
            <person name="Smith D.G."/>
            <person name="Wheeler D.A."/>
            <person name="Schenck I."/>
            <person name="Ball E.V."/>
            <person name="Chen R."/>
            <person name="Cooper D.N."/>
            <person name="Giardine B."/>
            <person name="Hsu F."/>
            <person name="Kent W.J."/>
            <person name="Lesk A."/>
            <person name="Nelson D.L."/>
            <person name="O'brien W.E."/>
            <person name="Pruefer K."/>
            <person name="Stenson P.D."/>
            <person name="Wallace J.C."/>
            <person name="Ke H."/>
            <person name="Liu X.-M."/>
            <person name="Wang P."/>
            <person name="Xiang A.P."/>
            <person name="Yang F."/>
            <person name="Barber G.P."/>
            <person name="Haussler D."/>
            <person name="Karolchik D."/>
            <person name="Kern A.D."/>
            <person name="Kuhn R.M."/>
            <person name="Smith K.E."/>
            <person name="Zwieg A.S."/>
        </authorList>
    </citation>
    <scope>NUCLEOTIDE SEQUENCE [LARGE SCALE GENOMIC DNA]</scope>
    <source>
        <strain evidence="10">17573</strain>
    </source>
</reference>
<dbReference type="Proteomes" id="UP000006718">
    <property type="component" value="Chromosome 14"/>
</dbReference>
<evidence type="ECO:0000256" key="3">
    <source>
        <dbReference type="ARBA" id="ARBA00017206"/>
    </source>
</evidence>
<reference evidence="9" key="4">
    <citation type="submission" date="2025-09" db="UniProtKB">
        <authorList>
            <consortium name="Ensembl"/>
        </authorList>
    </citation>
    <scope>IDENTIFICATION</scope>
    <source>
        <strain evidence="9">17573</strain>
    </source>
</reference>
<comment type="similarity">
    <text evidence="2">Belongs to the IFT46 family.</text>
</comment>
<gene>
    <name evidence="9 11" type="primary">IFT46</name>
</gene>
<dbReference type="ExpressionAtlas" id="F7BAW0">
    <property type="expression patterns" value="baseline"/>
</dbReference>
<evidence type="ECO:0000256" key="8">
    <source>
        <dbReference type="SAM" id="MobiDB-lite"/>
    </source>
</evidence>
<feature type="region of interest" description="Disordered" evidence="8">
    <location>
        <begin position="312"/>
        <end position="331"/>
    </location>
</feature>
<dbReference type="SMR" id="F7BAW0"/>
<dbReference type="GO" id="GO:0005929">
    <property type="term" value="C:cilium"/>
    <property type="evidence" value="ECO:0007669"/>
    <property type="project" value="GOC"/>
</dbReference>
<evidence type="ECO:0000313" key="9">
    <source>
        <dbReference type="Ensembl" id="ENSMMUP00000018979.4"/>
    </source>
</evidence>
<dbReference type="PANTHER" id="PTHR13376:SF0">
    <property type="entry name" value="INTRAFLAGELLAR TRANSPORT PROTEIN 46 HOMOLOG"/>
    <property type="match status" value="1"/>
</dbReference>
<organism evidence="9 10">
    <name type="scientific">Macaca mulatta</name>
    <name type="common">Rhesus macaque</name>
    <dbReference type="NCBI Taxonomy" id="9544"/>
    <lineage>
        <taxon>Eukaryota</taxon>
        <taxon>Metazoa</taxon>
        <taxon>Chordata</taxon>
        <taxon>Craniata</taxon>
        <taxon>Vertebrata</taxon>
        <taxon>Euteleostomi</taxon>
        <taxon>Mammalia</taxon>
        <taxon>Eutheria</taxon>
        <taxon>Euarchontoglires</taxon>
        <taxon>Primates</taxon>
        <taxon>Haplorrhini</taxon>
        <taxon>Catarrhini</taxon>
        <taxon>Cercopithecidae</taxon>
        <taxon>Cercopithecinae</taxon>
        <taxon>Macaca</taxon>
    </lineage>
</organism>
<dbReference type="PANTHER" id="PTHR13376">
    <property type="entry name" value="INTRAFLAGELLAR TRANSPORT PROTEIN 46 HOMOLOG"/>
    <property type="match status" value="1"/>
</dbReference>
<reference evidence="9" key="3">
    <citation type="submission" date="2025-08" db="UniProtKB">
        <authorList>
            <consortium name="Ensembl"/>
        </authorList>
    </citation>
    <scope>IDENTIFICATION</scope>
    <source>
        <strain evidence="9">17573</strain>
    </source>
</reference>
<sequence>VPCAKTASYVLREGMPQAPGHRGKDMDPVPPAPESLKCHQTPSHGLERVGWHRESQKHRKEKKKTSQLTPQRGFSENDDDDDDDDDSSETDSDSDDDDEEHGAPLEGAYDPADYEHLPVSAEIKELFQYISRYTPQLIDLDHKLKPFIPDFIPASVHTENDSLSVSSDAPRWLVMFISLEFLTLLSTPQHMKVKSLEDAEKNPKAIDTWIESISELHRSKPPATVHYTRPMPDIDTLMQEWSPEFEELLGKVSLPTAEIDCSLAEYIDVICAILDIPVYKSRIQSLHLLFSLYSEFKNSQHFKALAEGKKAFTPSSNSTSQAGDMETLTFS</sequence>
<accession>F7BAW0</accession>
<feature type="compositionally biased region" description="Acidic residues" evidence="8">
    <location>
        <begin position="76"/>
        <end position="100"/>
    </location>
</feature>
<dbReference type="Pfam" id="PF12317">
    <property type="entry name" value="IFT46_B_C"/>
    <property type="match status" value="2"/>
</dbReference>
<comment type="subcellular location">
    <subcellularLocation>
        <location evidence="1">Cytoplasm</location>
        <location evidence="1">Cytoskeleton</location>
        <location evidence="1">Cilium basal body</location>
    </subcellularLocation>
</comment>
<feature type="compositionally biased region" description="Basic residues" evidence="8">
    <location>
        <begin position="55"/>
        <end position="65"/>
    </location>
</feature>
<dbReference type="GO" id="GO:0042073">
    <property type="term" value="P:intraciliary transport"/>
    <property type="evidence" value="ECO:0007669"/>
    <property type="project" value="InterPro"/>
</dbReference>
<evidence type="ECO:0000256" key="7">
    <source>
        <dbReference type="ARBA" id="ARBA00023273"/>
    </source>
</evidence>
<dbReference type="InterPro" id="IPR022088">
    <property type="entry name" value="Intraflagellar_transp_cmplxB"/>
</dbReference>
<dbReference type="VEuPathDB" id="HostDB:ENSMMUG00000014455"/>
<dbReference type="VGNC" id="VGNC:73444">
    <property type="gene designation" value="IFT46"/>
</dbReference>
<dbReference type="AlphaFoldDB" id="F7BAW0"/>
<evidence type="ECO:0000313" key="11">
    <source>
        <dbReference type="VGNC" id="VGNC:73444"/>
    </source>
</evidence>
<keyword evidence="4" id="KW-0963">Cytoplasm</keyword>
<keyword evidence="6" id="KW-0206">Cytoskeleton</keyword>
<dbReference type="Bgee" id="ENSMMUG00000014455">
    <property type="expression patterns" value="Expressed in olfactory segment of nasal mucosa and 23 other cell types or tissues"/>
</dbReference>
<dbReference type="GeneTree" id="ENSGT00390000005544"/>
<feature type="compositionally biased region" description="Basic and acidic residues" evidence="8">
    <location>
        <begin position="45"/>
        <end position="54"/>
    </location>
</feature>
<reference evidence="9" key="2">
    <citation type="submission" date="2019-01" db="EMBL/GenBank/DDBJ databases">
        <authorList>
            <person name="Graves T."/>
            <person name="Eichler E.E."/>
            <person name="Wilson R.K."/>
        </authorList>
    </citation>
    <scope>NUCLEOTIDE SEQUENCE [LARGE SCALE GENOMIC DNA]</scope>
    <source>
        <strain evidence="9">17573</strain>
    </source>
</reference>
<evidence type="ECO:0000313" key="10">
    <source>
        <dbReference type="Proteomes" id="UP000006718"/>
    </source>
</evidence>
<dbReference type="Ensembl" id="ENSMMUT00000020278.4">
    <property type="protein sequence ID" value="ENSMMUP00000018979.4"/>
    <property type="gene ID" value="ENSMMUG00000014455.4"/>
</dbReference>
<evidence type="ECO:0000256" key="6">
    <source>
        <dbReference type="ARBA" id="ARBA00023212"/>
    </source>
</evidence>
<feature type="region of interest" description="Disordered" evidence="8">
    <location>
        <begin position="1"/>
        <end position="112"/>
    </location>
</feature>